<sequence length="1033" mass="117848">MCLRCLLQEAKQRELLDVGTLEGRLENRTLTVVSGADMVNITCLNFTAFNEEVAKEWAEELFSLASNLLAQNMSRESCLEKVFTSTCLYRCCRILSSSIFRLFSADRRRVENALEVCSLPTGRNDAIPQDTFTPDVYRQLLNNICPRNDIDTIFSEIGAKIRPYLTVEQMTDFLNNRQRDPRLNEILYPPLKAEQVQGLVEKYEPDTMLSRRGQISVEGFARYLSGEENSIIPPEKLDQSEDMTLPLSHYFINSSHNTYLTAGQLAGNSSVEMYRQVLLSGCRCIELDCWKGRTADEEPFITHGFTMTSEICFKEVIEAIAESAFKTSPFPVILSFENHVDSPKQQAKMAEYCRSIFGDALLTDPLEKYPLEAGVPLPSPVDLMGKILIKNKKSSHKADGSAKKKLFEQTSNPCSDTSSMCEPSSPSTAEADAESDAEEDNDESKKSMDEGTVNEAFATEEMSNLVNYIQPVKFNSFETCKKIDRSYEMSSFVETKALELLKESPVEFVEYNKLQLSRIYPKGTRVDSSNYMPQVFWNAGCQLVALNFQTIDLPMQLNLGIFEYNGKCGYRLKPEFMRRTDKQFDPFTQNTVDGIVAHTLSVKIISGQFLSDKRVGVYVEVEMFGLPVDTKRKAFKTKTSQGNAVNPVWDEDPVVFKRVVLPTLASLRIAVYEENGKFIGHRIIPVCAIRPGYHYISLRNEKNQTLTLPSVFIYTEVKDYVPETFADVIEALSNPILYISLMEQRANQLAALTQEEGAQETDREEVSEFNSNATLHWSVKPAVKSEDVVQSVLTEVDAQSVDELKQMKGYLREQKKQYKELKELMRKHNKKMNELINEHASRQKQLRRSALCVSDQDQDLLALAQERCEKLKEQQQRQLLTLRQEQFYSEKYLKREHVKLLVEKLTAVAEECQNNQLKKLKDLSCACLCVFQLEEAQDKRLQRLLEKHKDIRQQILGDKPKLQSELDQEYQDKFRRLPAEIQEFVQDSAACKGKFSQDSDFLPISRTPGKLKPSLSPAEDVERSSEKVFDTPL</sequence>
<dbReference type="InterPro" id="IPR042531">
    <property type="entry name" value="PLC-beta_C_sf"/>
</dbReference>
<feature type="region of interest" description="Disordered" evidence="20">
    <location>
        <begin position="995"/>
        <end position="1033"/>
    </location>
</feature>
<dbReference type="Pfam" id="PF00388">
    <property type="entry name" value="PI-PLC-X"/>
    <property type="match status" value="1"/>
</dbReference>
<dbReference type="InterPro" id="IPR000909">
    <property type="entry name" value="PLipase_C_PInositol-sp_X_dom"/>
</dbReference>
<feature type="active site" evidence="16">
    <location>
        <position position="303"/>
    </location>
</feature>
<evidence type="ECO:0000256" key="19">
    <source>
        <dbReference type="SAM" id="Coils"/>
    </source>
</evidence>
<evidence type="ECO:0000256" key="8">
    <source>
        <dbReference type="ARBA" id="ARBA00022837"/>
    </source>
</evidence>
<feature type="coiled-coil region" evidence="19">
    <location>
        <begin position="801"/>
        <end position="885"/>
    </location>
</feature>
<keyword evidence="17" id="KW-0479">Metal-binding</keyword>
<dbReference type="GO" id="GO:0046488">
    <property type="term" value="P:phosphatidylinositol metabolic process"/>
    <property type="evidence" value="ECO:0007669"/>
    <property type="project" value="TreeGrafter"/>
</dbReference>
<dbReference type="SUPFAM" id="SSF50729">
    <property type="entry name" value="PH domain-like"/>
    <property type="match status" value="1"/>
</dbReference>
<keyword evidence="8 17" id="KW-0106">Calcium</keyword>
<dbReference type="PANTHER" id="PTHR10336">
    <property type="entry name" value="PHOSPHOINOSITIDE-SPECIFIC PHOSPHOLIPASE C FAMILY PROTEIN"/>
    <property type="match status" value="1"/>
</dbReference>
<dbReference type="InterPro" id="IPR037862">
    <property type="entry name" value="PLC-beta_PH"/>
</dbReference>
<evidence type="ECO:0000256" key="17">
    <source>
        <dbReference type="PIRSR" id="PIRSR000956-2"/>
    </source>
</evidence>
<dbReference type="PROSITE" id="PS50004">
    <property type="entry name" value="C2"/>
    <property type="match status" value="1"/>
</dbReference>
<feature type="compositionally biased region" description="Basic and acidic residues" evidence="20">
    <location>
        <begin position="1020"/>
        <end position="1033"/>
    </location>
</feature>
<dbReference type="Proteomes" id="UP000472262">
    <property type="component" value="Unassembled WGS sequence"/>
</dbReference>
<dbReference type="FunFam" id="2.60.40.150:FF:000008">
    <property type="entry name" value="1-phosphatidylinositol 4,5-bisphosphate phosphodiesterase"/>
    <property type="match status" value="1"/>
</dbReference>
<evidence type="ECO:0000256" key="10">
    <source>
        <dbReference type="ARBA" id="ARBA00023098"/>
    </source>
</evidence>
<evidence type="ECO:0000256" key="5">
    <source>
        <dbReference type="ARBA" id="ARBA00022490"/>
    </source>
</evidence>
<dbReference type="Ensembl" id="ENSSGRT00000083813.1">
    <property type="protein sequence ID" value="ENSSGRP00000078707.1"/>
    <property type="gene ID" value="ENSSGRG00000038581.1"/>
</dbReference>
<keyword evidence="12" id="KW-0807">Transducer</keyword>
<evidence type="ECO:0000256" key="13">
    <source>
        <dbReference type="ARBA" id="ARBA00023242"/>
    </source>
</evidence>
<feature type="binding site" evidence="17">
    <location>
        <position position="257"/>
    </location>
    <ligand>
        <name>Ca(2+)</name>
        <dbReference type="ChEBI" id="CHEBI:29108"/>
    </ligand>
</feature>
<evidence type="ECO:0000256" key="11">
    <source>
        <dbReference type="ARBA" id="ARBA00023136"/>
    </source>
</evidence>
<evidence type="ECO:0000256" key="7">
    <source>
        <dbReference type="ARBA" id="ARBA00022801"/>
    </source>
</evidence>
<dbReference type="InterPro" id="IPR016280">
    <property type="entry name" value="PLC-beta"/>
</dbReference>
<dbReference type="SUPFAM" id="SSF49562">
    <property type="entry name" value="C2 domain (Calcium/lipid-binding domain, CaLB)"/>
    <property type="match status" value="1"/>
</dbReference>
<organism evidence="23 24">
    <name type="scientific">Sinocyclocheilus grahami</name>
    <name type="common">Dianchi golden-line fish</name>
    <name type="synonym">Barbus grahami</name>
    <dbReference type="NCBI Taxonomy" id="75366"/>
    <lineage>
        <taxon>Eukaryota</taxon>
        <taxon>Metazoa</taxon>
        <taxon>Chordata</taxon>
        <taxon>Craniata</taxon>
        <taxon>Vertebrata</taxon>
        <taxon>Euteleostomi</taxon>
        <taxon>Actinopterygii</taxon>
        <taxon>Neopterygii</taxon>
        <taxon>Teleostei</taxon>
        <taxon>Ostariophysi</taxon>
        <taxon>Cypriniformes</taxon>
        <taxon>Cyprinidae</taxon>
        <taxon>Cyprininae</taxon>
        <taxon>Sinocyclocheilus</taxon>
    </lineage>
</organism>
<evidence type="ECO:0000256" key="15">
    <source>
        <dbReference type="ARBA" id="ARBA00023726"/>
    </source>
</evidence>
<dbReference type="Pfam" id="PF00387">
    <property type="entry name" value="PI-PLC-Y"/>
    <property type="match status" value="1"/>
</dbReference>
<evidence type="ECO:0000256" key="6">
    <source>
        <dbReference type="ARBA" id="ARBA00022553"/>
    </source>
</evidence>
<dbReference type="GO" id="GO:0016042">
    <property type="term" value="P:lipid catabolic process"/>
    <property type="evidence" value="ECO:0007669"/>
    <property type="project" value="UniProtKB-KW"/>
</dbReference>
<keyword evidence="11" id="KW-0472">Membrane</keyword>
<evidence type="ECO:0000256" key="16">
    <source>
        <dbReference type="PIRSR" id="PIRSR000956-1"/>
    </source>
</evidence>
<feature type="binding site" evidence="17">
    <location>
        <position position="286"/>
    </location>
    <ligand>
        <name>Ca(2+)</name>
        <dbReference type="ChEBI" id="CHEBI:29108"/>
    </ligand>
</feature>
<accession>A0A672QRK2</accession>
<dbReference type="GO" id="GO:0007613">
    <property type="term" value="P:memory"/>
    <property type="evidence" value="ECO:0007669"/>
    <property type="project" value="TreeGrafter"/>
</dbReference>
<feature type="compositionally biased region" description="Basic and acidic residues" evidence="20">
    <location>
        <begin position="396"/>
        <end position="407"/>
    </location>
</feature>
<dbReference type="GO" id="GO:0007186">
    <property type="term" value="P:G protein-coupled receptor signaling pathway"/>
    <property type="evidence" value="ECO:0007669"/>
    <property type="project" value="TreeGrafter"/>
</dbReference>
<feature type="active site" evidence="16">
    <location>
        <position position="256"/>
    </location>
</feature>
<evidence type="ECO:0000256" key="1">
    <source>
        <dbReference type="ARBA" id="ARBA00004123"/>
    </source>
</evidence>
<keyword evidence="19" id="KW-0175">Coiled coil</keyword>
<reference evidence="23" key="2">
    <citation type="submission" date="2025-09" db="UniProtKB">
        <authorList>
            <consortium name="Ensembl"/>
        </authorList>
    </citation>
    <scope>IDENTIFICATION</scope>
</reference>
<evidence type="ECO:0000256" key="9">
    <source>
        <dbReference type="ARBA" id="ARBA00022963"/>
    </source>
</evidence>
<dbReference type="GO" id="GO:0048015">
    <property type="term" value="P:phosphatidylinositol-mediated signaling"/>
    <property type="evidence" value="ECO:0007669"/>
    <property type="project" value="TreeGrafter"/>
</dbReference>
<dbReference type="Pfam" id="PF08703">
    <property type="entry name" value="PLC-beta_C"/>
    <property type="match status" value="2"/>
</dbReference>
<keyword evidence="5" id="KW-0963">Cytoplasm</keyword>
<dbReference type="GO" id="GO:0004435">
    <property type="term" value="F:phosphatidylinositol-4,5-bisphosphate phospholipase C activity"/>
    <property type="evidence" value="ECO:0007669"/>
    <property type="project" value="UniProtKB-EC"/>
</dbReference>
<dbReference type="GO" id="GO:0016020">
    <property type="term" value="C:membrane"/>
    <property type="evidence" value="ECO:0007669"/>
    <property type="project" value="UniProtKB-SubCell"/>
</dbReference>
<dbReference type="GO" id="GO:0051209">
    <property type="term" value="P:release of sequestered calcium ion into cytosol"/>
    <property type="evidence" value="ECO:0007669"/>
    <property type="project" value="TreeGrafter"/>
</dbReference>
<comment type="subcellular location">
    <subcellularLocation>
        <location evidence="3">Cytoplasm</location>
    </subcellularLocation>
    <subcellularLocation>
        <location evidence="2">Membrane</location>
    </subcellularLocation>
    <subcellularLocation>
        <location evidence="1">Nucleus</location>
    </subcellularLocation>
</comment>
<evidence type="ECO:0000256" key="14">
    <source>
        <dbReference type="ARBA" id="ARBA00023674"/>
    </source>
</evidence>
<evidence type="ECO:0000313" key="24">
    <source>
        <dbReference type="Proteomes" id="UP000472262"/>
    </source>
</evidence>
<feature type="domain" description="C2" evidence="21">
    <location>
        <begin position="578"/>
        <end position="708"/>
    </location>
</feature>
<dbReference type="FunFam" id="1.10.238.10:FF:000048">
    <property type="entry name" value="1-phosphatidylinositol 4,5-bisphosphate phosphodiesterase"/>
    <property type="match status" value="1"/>
</dbReference>
<dbReference type="InterPro" id="IPR017946">
    <property type="entry name" value="PLC-like_Pdiesterase_TIM-brl"/>
</dbReference>
<comment type="catalytic activity">
    <reaction evidence="14">
        <text>a 1,2-diacyl-sn-glycero-3-phospho-(1D-myo-inositol-4,5-bisphosphate) + H2O = 1D-myo-inositol 1,4,5-trisphosphate + a 1,2-diacyl-sn-glycerol + H(+)</text>
        <dbReference type="Rhea" id="RHEA:33179"/>
        <dbReference type="ChEBI" id="CHEBI:15377"/>
        <dbReference type="ChEBI" id="CHEBI:15378"/>
        <dbReference type="ChEBI" id="CHEBI:17815"/>
        <dbReference type="ChEBI" id="CHEBI:58456"/>
        <dbReference type="ChEBI" id="CHEBI:203600"/>
        <dbReference type="EC" id="3.1.4.11"/>
    </reaction>
    <physiologicalReaction direction="left-to-right" evidence="14">
        <dbReference type="Rhea" id="RHEA:33180"/>
    </physiologicalReaction>
</comment>
<dbReference type="Pfam" id="PF22631">
    <property type="entry name" value="PLCB1-4-like_EFh"/>
    <property type="match status" value="1"/>
</dbReference>
<comment type="cofactor">
    <cofactor evidence="17">
        <name>Ca(2+)</name>
        <dbReference type="ChEBI" id="CHEBI:29108"/>
    </cofactor>
    <text evidence="17">Binds 1 Ca(2+) ion per subunit.</text>
</comment>
<protein>
    <recommendedName>
        <fullName evidence="4 18">Phosphoinositide phospholipase C</fullName>
        <ecNumber evidence="4 18">3.1.4.11</ecNumber>
    </recommendedName>
</protein>
<feature type="compositionally biased region" description="Acidic residues" evidence="20">
    <location>
        <begin position="431"/>
        <end position="442"/>
    </location>
</feature>
<evidence type="ECO:0000313" key="23">
    <source>
        <dbReference type="Ensembl" id="ENSSGRP00000078707.1"/>
    </source>
</evidence>
<comment type="catalytic activity">
    <reaction evidence="15">
        <text>a 1,2-diacyl-sn-glycero-3-phospho-(1D-myo-inositol) + H2O = 1D-myo-inositol 1-phosphate + a 1,2-diacyl-sn-glycerol + H(+)</text>
        <dbReference type="Rhea" id="RHEA:43484"/>
        <dbReference type="ChEBI" id="CHEBI:15377"/>
        <dbReference type="ChEBI" id="CHEBI:15378"/>
        <dbReference type="ChEBI" id="CHEBI:17815"/>
        <dbReference type="ChEBI" id="CHEBI:57880"/>
        <dbReference type="ChEBI" id="CHEBI:58433"/>
    </reaction>
    <physiologicalReaction direction="left-to-right" evidence="15">
        <dbReference type="Rhea" id="RHEA:43485"/>
    </physiologicalReaction>
</comment>
<feature type="region of interest" description="Disordered" evidence="20">
    <location>
        <begin position="395"/>
        <end position="450"/>
    </location>
</feature>
<keyword evidence="10 18" id="KW-0443">Lipid metabolism</keyword>
<feature type="binding site" evidence="17">
    <location>
        <position position="288"/>
    </location>
    <ligand>
        <name>Ca(2+)</name>
        <dbReference type="ChEBI" id="CHEBI:29108"/>
    </ligand>
</feature>
<keyword evidence="9 18" id="KW-0442">Lipid degradation</keyword>
<dbReference type="PIRSF" id="PIRSF000956">
    <property type="entry name" value="PLC-beta"/>
    <property type="match status" value="1"/>
</dbReference>
<dbReference type="InterPro" id="IPR001192">
    <property type="entry name" value="PI-PLC_fam"/>
</dbReference>
<dbReference type="EC" id="3.1.4.11" evidence="4 18"/>
<dbReference type="PANTHER" id="PTHR10336:SF12">
    <property type="entry name" value="1-PHOSPHATIDYLINOSITOL 4,5-BISPHOSPHATE PHOSPHODIESTERASE BETA-1"/>
    <property type="match status" value="1"/>
</dbReference>
<dbReference type="Gene3D" id="1.20.1230.10">
    <property type="entry name" value="Phospholipase C beta, distal C-terminal domain"/>
    <property type="match status" value="2"/>
</dbReference>
<dbReference type="InterPro" id="IPR000008">
    <property type="entry name" value="C2_dom"/>
</dbReference>
<keyword evidence="6" id="KW-0597">Phosphoprotein</keyword>
<dbReference type="SMART" id="SM00148">
    <property type="entry name" value="PLCXc"/>
    <property type="match status" value="1"/>
</dbReference>
<name>A0A672QRK2_SINGR</name>
<evidence type="ECO:0000256" key="4">
    <source>
        <dbReference type="ARBA" id="ARBA00012368"/>
    </source>
</evidence>
<dbReference type="CDD" id="cd00275">
    <property type="entry name" value="C2_PLC_like"/>
    <property type="match status" value="1"/>
</dbReference>
<dbReference type="PROSITE" id="PS50007">
    <property type="entry name" value="PIPLC_X_DOMAIN"/>
    <property type="match status" value="1"/>
</dbReference>
<evidence type="ECO:0000256" key="12">
    <source>
        <dbReference type="ARBA" id="ARBA00023224"/>
    </source>
</evidence>
<keyword evidence="7 18" id="KW-0378">Hydrolase</keyword>
<gene>
    <name evidence="23" type="primary">LOC107564333</name>
</gene>
<dbReference type="FunFam" id="3.20.20.190:FF:000039">
    <property type="entry name" value="Phosphoinositide phospholipase C"/>
    <property type="match status" value="1"/>
</dbReference>
<reference evidence="23" key="1">
    <citation type="submission" date="2025-08" db="UniProtKB">
        <authorList>
            <consortium name="Ensembl"/>
        </authorList>
    </citation>
    <scope>IDENTIFICATION</scope>
</reference>
<dbReference type="InterPro" id="IPR011992">
    <property type="entry name" value="EF-hand-dom_pair"/>
</dbReference>
<dbReference type="SMART" id="SM00149">
    <property type="entry name" value="PLCYc"/>
    <property type="match status" value="1"/>
</dbReference>
<dbReference type="InterPro" id="IPR014815">
    <property type="entry name" value="PLC-beta_C"/>
</dbReference>
<dbReference type="SUPFAM" id="SSF51695">
    <property type="entry name" value="PLC-like phosphodiesterases"/>
    <property type="match status" value="1"/>
</dbReference>
<feature type="binding site" evidence="17">
    <location>
        <position position="337"/>
    </location>
    <ligand>
        <name>Ca(2+)</name>
        <dbReference type="ChEBI" id="CHEBI:29108"/>
    </ligand>
</feature>
<evidence type="ECO:0000259" key="21">
    <source>
        <dbReference type="PROSITE" id="PS50004"/>
    </source>
</evidence>
<dbReference type="Pfam" id="PF17787">
    <property type="entry name" value="PH_14"/>
    <property type="match status" value="1"/>
</dbReference>
<keyword evidence="24" id="KW-1185">Reference proteome</keyword>
<dbReference type="InterPro" id="IPR035892">
    <property type="entry name" value="C2_domain_sf"/>
</dbReference>
<dbReference type="Gene3D" id="2.60.40.150">
    <property type="entry name" value="C2 domain"/>
    <property type="match status" value="1"/>
</dbReference>
<dbReference type="GO" id="GO:0005509">
    <property type="term" value="F:calcium ion binding"/>
    <property type="evidence" value="ECO:0007669"/>
    <property type="project" value="InterPro"/>
</dbReference>
<feature type="domain" description="PI-PLC Y-box" evidence="22">
    <location>
        <begin position="462"/>
        <end position="578"/>
    </location>
</feature>
<dbReference type="SUPFAM" id="SSF47473">
    <property type="entry name" value="EF-hand"/>
    <property type="match status" value="1"/>
</dbReference>
<dbReference type="Pfam" id="PF00168">
    <property type="entry name" value="C2"/>
    <property type="match status" value="1"/>
</dbReference>
<dbReference type="PROSITE" id="PS50008">
    <property type="entry name" value="PIPLC_Y_DOMAIN"/>
    <property type="match status" value="1"/>
</dbReference>
<dbReference type="GO" id="GO:0005737">
    <property type="term" value="C:cytoplasm"/>
    <property type="evidence" value="ECO:0007669"/>
    <property type="project" value="UniProtKB-SubCell"/>
</dbReference>
<keyword evidence="13" id="KW-0539">Nucleus</keyword>
<evidence type="ECO:0000259" key="22">
    <source>
        <dbReference type="PROSITE" id="PS50008"/>
    </source>
</evidence>
<dbReference type="Gene3D" id="2.30.29.240">
    <property type="match status" value="1"/>
</dbReference>
<dbReference type="PRINTS" id="PR00390">
    <property type="entry name" value="PHPHLIPASEC"/>
</dbReference>
<dbReference type="Gene3D" id="3.20.20.190">
    <property type="entry name" value="Phosphatidylinositol (PI) phosphodiesterase"/>
    <property type="match status" value="1"/>
</dbReference>
<proteinExistence type="predicted"/>
<dbReference type="GO" id="GO:0016607">
    <property type="term" value="C:nuclear speck"/>
    <property type="evidence" value="ECO:0007669"/>
    <property type="project" value="TreeGrafter"/>
</dbReference>
<dbReference type="InterPro" id="IPR001711">
    <property type="entry name" value="PLipase_C_Pinositol-sp_Y"/>
</dbReference>
<evidence type="ECO:0000256" key="3">
    <source>
        <dbReference type="ARBA" id="ARBA00004496"/>
    </source>
</evidence>
<dbReference type="GO" id="GO:0005516">
    <property type="term" value="F:calmodulin binding"/>
    <property type="evidence" value="ECO:0007669"/>
    <property type="project" value="TreeGrafter"/>
</dbReference>
<feature type="compositionally biased region" description="Polar residues" evidence="20">
    <location>
        <begin position="408"/>
        <end position="421"/>
    </location>
</feature>
<dbReference type="InterPro" id="IPR053945">
    <property type="entry name" value="PLCB1-4-like_EFh"/>
</dbReference>
<dbReference type="SUPFAM" id="SSF69989">
    <property type="entry name" value="C-terminal domain of PLC-beta"/>
    <property type="match status" value="1"/>
</dbReference>
<evidence type="ECO:0000256" key="20">
    <source>
        <dbReference type="SAM" id="MobiDB-lite"/>
    </source>
</evidence>
<dbReference type="Gene3D" id="1.10.238.10">
    <property type="entry name" value="EF-hand"/>
    <property type="match status" value="1"/>
</dbReference>
<dbReference type="AlphaFoldDB" id="A0A672QRK2"/>
<evidence type="ECO:0000256" key="2">
    <source>
        <dbReference type="ARBA" id="ARBA00004370"/>
    </source>
</evidence>
<dbReference type="SMART" id="SM00239">
    <property type="entry name" value="C2"/>
    <property type="match status" value="1"/>
</dbReference>
<evidence type="ECO:0000256" key="18">
    <source>
        <dbReference type="RuleBase" id="RU361133"/>
    </source>
</evidence>
<dbReference type="CDD" id="cd08591">
    <property type="entry name" value="PI-PLCc_beta"/>
    <property type="match status" value="1"/>
</dbReference>